<dbReference type="Gene3D" id="1.10.10.60">
    <property type="entry name" value="Homeodomain-like"/>
    <property type="match status" value="1"/>
</dbReference>
<dbReference type="InterPro" id="IPR001005">
    <property type="entry name" value="SANT/Myb"/>
</dbReference>
<dbReference type="RefSeq" id="XP_028489410.1">
    <property type="nucleotide sequence ID" value="XM_028629557.1"/>
</dbReference>
<evidence type="ECO:0000313" key="3">
    <source>
        <dbReference type="Proteomes" id="UP000283841"/>
    </source>
</evidence>
<dbReference type="EMBL" id="RCNU01000001">
    <property type="protein sequence ID" value="RWQ99765.1"/>
    <property type="molecule type" value="Genomic_DNA"/>
</dbReference>
<dbReference type="Proteomes" id="UP000283841">
    <property type="component" value="Unassembled WGS sequence"/>
</dbReference>
<gene>
    <name evidence="2" type="ORF">C8Q69DRAFT_452303</name>
</gene>
<name>A0A443I710_BYSSP</name>
<organism evidence="2 3">
    <name type="scientific">Byssochlamys spectabilis</name>
    <name type="common">Paecilomyces variotii</name>
    <dbReference type="NCBI Taxonomy" id="264951"/>
    <lineage>
        <taxon>Eukaryota</taxon>
        <taxon>Fungi</taxon>
        <taxon>Dikarya</taxon>
        <taxon>Ascomycota</taxon>
        <taxon>Pezizomycotina</taxon>
        <taxon>Eurotiomycetes</taxon>
        <taxon>Eurotiomycetidae</taxon>
        <taxon>Eurotiales</taxon>
        <taxon>Thermoascaceae</taxon>
        <taxon>Paecilomyces</taxon>
    </lineage>
</organism>
<dbReference type="GeneID" id="39598834"/>
<accession>A0A443I710</accession>
<evidence type="ECO:0000313" key="2">
    <source>
        <dbReference type="EMBL" id="RWQ99765.1"/>
    </source>
</evidence>
<keyword evidence="3" id="KW-1185">Reference proteome</keyword>
<reference evidence="2 3" key="1">
    <citation type="journal article" date="2018" name="Front. Microbiol.">
        <title>Genomic and genetic insights into a cosmopolitan fungus, Paecilomyces variotii (Eurotiales).</title>
        <authorList>
            <person name="Urquhart A.S."/>
            <person name="Mondo S.J."/>
            <person name="Makela M.R."/>
            <person name="Hane J.K."/>
            <person name="Wiebenga A."/>
            <person name="He G."/>
            <person name="Mihaltcheva S."/>
            <person name="Pangilinan J."/>
            <person name="Lipzen A."/>
            <person name="Barry K."/>
            <person name="de Vries R.P."/>
            <person name="Grigoriev I.V."/>
            <person name="Idnurm A."/>
        </authorList>
    </citation>
    <scope>NUCLEOTIDE SEQUENCE [LARGE SCALE GENOMIC DNA]</scope>
    <source>
        <strain evidence="2 3">CBS 101075</strain>
    </source>
</reference>
<proteinExistence type="predicted"/>
<feature type="compositionally biased region" description="Low complexity" evidence="1">
    <location>
        <begin position="161"/>
        <end position="175"/>
    </location>
</feature>
<feature type="region of interest" description="Disordered" evidence="1">
    <location>
        <begin position="1"/>
        <end position="226"/>
    </location>
</feature>
<feature type="compositionally biased region" description="Basic and acidic residues" evidence="1">
    <location>
        <begin position="180"/>
        <end position="193"/>
    </location>
</feature>
<evidence type="ECO:0000256" key="1">
    <source>
        <dbReference type="SAM" id="MobiDB-lite"/>
    </source>
</evidence>
<dbReference type="VEuPathDB" id="FungiDB:C8Q69DRAFT_452303"/>
<sequence length="533" mass="58827">MAGSNHQSYRRRKRDTTGRTVDLLNGLTAGDTPPPSSPRSILETPQSTDARQASPGEDRHGAKPGASSNESAEDGDAESSHGSDASDSDDLPSISKIFEQRESESEGALTANDHETSSSDSPAYVELLPPSYVSDEEEEREEEKQQGKLQPLVEVAVPILSSPFASSPSADSQSSEQMDTEMRNADEQSREDSSAELDGDAAESASGCSDNGLERSASTPEDTPDPLFLEASQFLNLEDSWSILVQRAPQLGDFAEDRDASRFENINGLLEELLQLYPDPANEHFNGHRVPSDAAHNLIQAIFDEAMGFLNKACRDAKNLDAQGSRARRKYLSATDLVDAFEAHVIPALTLATCMSLRAHYVDGKLRGLGDLMHALKVLYRLCERISNLRTEGCLDCSARSRFLLRPVKRILTALEYESSGRPPRAAPPPKRRRSNTPEVIELDSDGSISPVRGSQARWTHQEGEALLDGLKLYQGPDRYRQIIKHYGHRLKGRTVADLQAKAREIRDNYRPGIQEQLRSHRGQQQWAWLLSV</sequence>
<comment type="caution">
    <text evidence="2">The sequence shown here is derived from an EMBL/GenBank/DDBJ whole genome shotgun (WGS) entry which is preliminary data.</text>
</comment>
<dbReference type="AlphaFoldDB" id="A0A443I710"/>
<feature type="region of interest" description="Disordered" evidence="1">
    <location>
        <begin position="418"/>
        <end position="448"/>
    </location>
</feature>
<dbReference type="CDD" id="cd00167">
    <property type="entry name" value="SANT"/>
    <property type="match status" value="1"/>
</dbReference>
<protein>
    <submittedName>
        <fullName evidence="2">Uncharacterized protein</fullName>
    </submittedName>
</protein>